<sequence length="93" mass="10162">MGSGDASHERRARRIAGNPSLGKQQEGTLPIAGVARVWYSSCLSPYDLSIPEGSRVQYQHALRQTDIRQADVARPCAAGDRWCCAIPVHRSSN</sequence>
<dbReference type="AlphaFoldDB" id="N0BEQ1"/>
<proteinExistence type="predicted"/>
<dbReference type="Proteomes" id="UP000005952">
    <property type="component" value="Chromosome"/>
</dbReference>
<keyword evidence="3" id="KW-1185">Reference proteome</keyword>
<protein>
    <submittedName>
        <fullName evidence="2">Uncharacterized protein</fullName>
    </submittedName>
</protein>
<feature type="region of interest" description="Disordered" evidence="1">
    <location>
        <begin position="1"/>
        <end position="26"/>
    </location>
</feature>
<reference evidence="2 3" key="1">
    <citation type="journal article" date="2013" name="Genome Announc.">
        <title>Genome sequences for three denitrifying bacterial strains isolated from a uranium- and nitrate-contaminated subsurface environment.</title>
        <authorList>
            <person name="Venkatramanan R."/>
            <person name="Prakash O."/>
            <person name="Woyke T."/>
            <person name="Chain P."/>
            <person name="Goodwin L.A."/>
            <person name="Watson D."/>
            <person name="Brooks S."/>
            <person name="Kostka J.E."/>
            <person name="Green S.J."/>
        </authorList>
    </citation>
    <scope>NUCLEOTIDE SEQUENCE [LARGE SCALE GENOMIC DNA]</scope>
    <source>
        <strain evidence="2 3">1NES1</strain>
    </source>
</reference>
<name>N0BEQ1_9HYPH</name>
<organism evidence="2 3">
    <name type="scientific">Hyphomicrobium denitrificans 1NES1</name>
    <dbReference type="NCBI Taxonomy" id="670307"/>
    <lineage>
        <taxon>Bacteria</taxon>
        <taxon>Pseudomonadati</taxon>
        <taxon>Pseudomonadota</taxon>
        <taxon>Alphaproteobacteria</taxon>
        <taxon>Hyphomicrobiales</taxon>
        <taxon>Hyphomicrobiaceae</taxon>
        <taxon>Hyphomicrobium</taxon>
    </lineage>
</organism>
<dbReference type="KEGG" id="hdt:HYPDE_36448"/>
<evidence type="ECO:0000256" key="1">
    <source>
        <dbReference type="SAM" id="MobiDB-lite"/>
    </source>
</evidence>
<gene>
    <name evidence="2" type="ORF">HYPDE_36448</name>
</gene>
<dbReference type="HOGENOM" id="CLU_2395726_0_0_5"/>
<evidence type="ECO:0000313" key="3">
    <source>
        <dbReference type="Proteomes" id="UP000005952"/>
    </source>
</evidence>
<accession>N0BEQ1</accession>
<dbReference type="STRING" id="670307.HYPDE_36448"/>
<evidence type="ECO:0000313" key="2">
    <source>
        <dbReference type="EMBL" id="AGK58961.1"/>
    </source>
</evidence>
<dbReference type="EMBL" id="CP005587">
    <property type="protein sequence ID" value="AGK58961.1"/>
    <property type="molecule type" value="Genomic_DNA"/>
</dbReference>